<evidence type="ECO:0008006" key="3">
    <source>
        <dbReference type="Google" id="ProtNLM"/>
    </source>
</evidence>
<accession>A0AA49GIW0</accession>
<protein>
    <recommendedName>
        <fullName evidence="3">Lipoprotein</fullName>
    </recommendedName>
</protein>
<feature type="chain" id="PRO_5041263247" description="Lipoprotein" evidence="1">
    <location>
        <begin position="23"/>
        <end position="234"/>
    </location>
</feature>
<evidence type="ECO:0000313" key="2">
    <source>
        <dbReference type="EMBL" id="WKN35027.1"/>
    </source>
</evidence>
<sequence>MKQFLISSSLSLLIAASFSSCEDEGECACVEPMPEYTYTFESGKEGWTTGFADYPVGEDEFYELGAEVAALPSPLDANQKGIKITGNNHSDDLFMFLTRPITNLGINATYQLVVEIEMAYNVPENSVGIGGSSVYLKAGAATKEPKAVQQDDFWQMNLDKGNQSQPGADMQVLGTIGTDREDFTYTLISADNRDNPMTVKTDDQGKLWVIIGTDSAFEGITTLYYNRITVRLLP</sequence>
<reference evidence="2" key="2">
    <citation type="journal article" date="2024" name="Antonie Van Leeuwenhoek">
        <title>Roseihalotalea indica gen. nov., sp. nov., a halophilic Bacteroidetes from mesopelagic Southwest Indian Ocean with higher carbohydrate metabolic potential.</title>
        <authorList>
            <person name="Chen B."/>
            <person name="Zhang M."/>
            <person name="Lin D."/>
            <person name="Ye J."/>
            <person name="Tang K."/>
        </authorList>
    </citation>
    <scope>NUCLEOTIDE SEQUENCE</scope>
    <source>
        <strain evidence="2">TK19036</strain>
    </source>
</reference>
<gene>
    <name evidence="2" type="ORF">K4G66_21860</name>
</gene>
<dbReference type="EMBL" id="CP120682">
    <property type="protein sequence ID" value="WKN35027.1"/>
    <property type="molecule type" value="Genomic_DNA"/>
</dbReference>
<reference evidence="2" key="1">
    <citation type="journal article" date="2023" name="Comput. Struct. Biotechnol. J.">
        <title>Discovery of a novel marine Bacteroidetes with a rich repertoire of carbohydrate-active enzymes.</title>
        <authorList>
            <person name="Chen B."/>
            <person name="Liu G."/>
            <person name="Chen Q."/>
            <person name="Wang H."/>
            <person name="Liu L."/>
            <person name="Tang K."/>
        </authorList>
    </citation>
    <scope>NUCLEOTIDE SEQUENCE</scope>
    <source>
        <strain evidence="2">TK19036</strain>
    </source>
</reference>
<evidence type="ECO:0000256" key="1">
    <source>
        <dbReference type="SAM" id="SignalP"/>
    </source>
</evidence>
<feature type="signal peptide" evidence="1">
    <location>
        <begin position="1"/>
        <end position="22"/>
    </location>
</feature>
<keyword evidence="1" id="KW-0732">Signal</keyword>
<organism evidence="2">
    <name type="scientific">Roseihalotalea indica</name>
    <dbReference type="NCBI Taxonomy" id="2867963"/>
    <lineage>
        <taxon>Bacteria</taxon>
        <taxon>Pseudomonadati</taxon>
        <taxon>Bacteroidota</taxon>
        <taxon>Cytophagia</taxon>
        <taxon>Cytophagales</taxon>
        <taxon>Catalimonadaceae</taxon>
        <taxon>Roseihalotalea</taxon>
    </lineage>
</organism>
<name>A0AA49GIW0_9BACT</name>
<dbReference type="PROSITE" id="PS51257">
    <property type="entry name" value="PROKAR_LIPOPROTEIN"/>
    <property type="match status" value="1"/>
</dbReference>
<dbReference type="AlphaFoldDB" id="A0AA49GIW0"/>
<proteinExistence type="predicted"/>